<dbReference type="InterPro" id="IPR036412">
    <property type="entry name" value="HAD-like_sf"/>
</dbReference>
<gene>
    <name evidence="1" type="ORF">HW450_08575</name>
</gene>
<evidence type="ECO:0000313" key="1">
    <source>
        <dbReference type="EMBL" id="QMV84421.1"/>
    </source>
</evidence>
<protein>
    <submittedName>
        <fullName evidence="1">HAD family hydrolase</fullName>
    </submittedName>
</protein>
<dbReference type="GO" id="GO:0005829">
    <property type="term" value="C:cytosol"/>
    <property type="evidence" value="ECO:0007669"/>
    <property type="project" value="TreeGrafter"/>
</dbReference>
<keyword evidence="2" id="KW-1185">Reference proteome</keyword>
<dbReference type="RefSeq" id="WP_182385230.1">
    <property type="nucleotide sequence ID" value="NZ_CP059833.1"/>
</dbReference>
<dbReference type="SFLD" id="SFLDS00003">
    <property type="entry name" value="Haloacid_Dehalogenase"/>
    <property type="match status" value="1"/>
</dbReference>
<dbReference type="AlphaFoldDB" id="A0A7G5FCT0"/>
<dbReference type="PANTHER" id="PTHR10000:SF8">
    <property type="entry name" value="HAD SUPERFAMILY HYDROLASE-LIKE, TYPE 3"/>
    <property type="match status" value="1"/>
</dbReference>
<dbReference type="Gene3D" id="3.40.50.1000">
    <property type="entry name" value="HAD superfamily/HAD-like"/>
    <property type="match status" value="1"/>
</dbReference>
<dbReference type="InterPro" id="IPR023214">
    <property type="entry name" value="HAD_sf"/>
</dbReference>
<dbReference type="GO" id="GO:0016791">
    <property type="term" value="F:phosphatase activity"/>
    <property type="evidence" value="ECO:0007669"/>
    <property type="project" value="UniProtKB-ARBA"/>
</dbReference>
<dbReference type="Pfam" id="PF08282">
    <property type="entry name" value="Hydrolase_3"/>
    <property type="match status" value="1"/>
</dbReference>
<dbReference type="Gene3D" id="3.30.1240.10">
    <property type="match status" value="1"/>
</dbReference>
<evidence type="ECO:0000313" key="2">
    <source>
        <dbReference type="Proteomes" id="UP000515570"/>
    </source>
</evidence>
<organism evidence="1 2">
    <name type="scientific">Corynebacterium hindlerae</name>
    <dbReference type="NCBI Taxonomy" id="699041"/>
    <lineage>
        <taxon>Bacteria</taxon>
        <taxon>Bacillati</taxon>
        <taxon>Actinomycetota</taxon>
        <taxon>Actinomycetes</taxon>
        <taxon>Mycobacteriales</taxon>
        <taxon>Corynebacteriaceae</taxon>
        <taxon>Corynebacterium</taxon>
    </lineage>
</organism>
<dbReference type="SUPFAM" id="SSF56784">
    <property type="entry name" value="HAD-like"/>
    <property type="match status" value="1"/>
</dbReference>
<dbReference type="GO" id="GO:0000287">
    <property type="term" value="F:magnesium ion binding"/>
    <property type="evidence" value="ECO:0007669"/>
    <property type="project" value="TreeGrafter"/>
</dbReference>
<proteinExistence type="predicted"/>
<dbReference type="SFLD" id="SFLDG01140">
    <property type="entry name" value="C2.B:_Phosphomannomutase_and_P"/>
    <property type="match status" value="1"/>
</dbReference>
<dbReference type="PANTHER" id="PTHR10000">
    <property type="entry name" value="PHOSPHOSERINE PHOSPHATASE"/>
    <property type="match status" value="1"/>
</dbReference>
<accession>A0A7G5FCT0</accession>
<dbReference type="Proteomes" id="UP000515570">
    <property type="component" value="Chromosome"/>
</dbReference>
<keyword evidence="1" id="KW-0378">Hydrolase</keyword>
<reference evidence="1 2" key="1">
    <citation type="submission" date="2020-07" db="EMBL/GenBank/DDBJ databases">
        <title>non toxigenic Corynebacterium sp. nov from a clinical source.</title>
        <authorList>
            <person name="Bernier A.-M."/>
            <person name="Bernard K."/>
        </authorList>
    </citation>
    <scope>NUCLEOTIDE SEQUENCE [LARGE SCALE GENOMIC DNA]</scope>
    <source>
        <strain evidence="2">NML 93-0612</strain>
    </source>
</reference>
<dbReference type="InterPro" id="IPR000150">
    <property type="entry name" value="Cof"/>
</dbReference>
<dbReference type="NCBIfam" id="TIGR00099">
    <property type="entry name" value="Cof-subfamily"/>
    <property type="match status" value="1"/>
</dbReference>
<dbReference type="EMBL" id="CP059833">
    <property type="protein sequence ID" value="QMV84421.1"/>
    <property type="molecule type" value="Genomic_DNA"/>
</dbReference>
<dbReference type="CDD" id="cd07516">
    <property type="entry name" value="HAD_Pase"/>
    <property type="match status" value="1"/>
</dbReference>
<sequence length="276" mass="29267">MVTEPPLLIASDVDGTLIDDHERIPDTVRSAIRRAVTGGAVFALATGRPPRWIHPILEQLALTPVCVCANGAIVYDAATDTMLDVCNLAPEALRAIATTVEAVLAPYGGAGFAVERAGTSAWAPENELFLVSPTYVPAWFSEDNGMVDLDTLLSQPAIKLLIRNETLSSAEIFDLVAPHIPSHLAHVTFSIPDGLLEVAAPGITKARGVQYLASRIGASPADVIAFGDMPNDIEMLQWAGHGVAMANAVPELRAVADEITESNNDGGIATVLQRWF</sequence>
<name>A0A7G5FCT0_9CORY</name>